<dbReference type="OrthoDB" id="342730at2759"/>
<keyword evidence="3" id="KW-0862">Zinc</keyword>
<dbReference type="Gene3D" id="3.30.40.10">
    <property type="entry name" value="Zinc/RING finger domain, C3HC4 (zinc finger)"/>
    <property type="match status" value="1"/>
</dbReference>
<name>A0A068WDE6_ECHGR</name>
<dbReference type="PROSITE" id="PS50119">
    <property type="entry name" value="ZF_BBOX"/>
    <property type="match status" value="1"/>
</dbReference>
<evidence type="ECO:0000313" key="9">
    <source>
        <dbReference type="Proteomes" id="UP000492820"/>
    </source>
</evidence>
<feature type="compositionally biased region" description="Low complexity" evidence="5">
    <location>
        <begin position="18"/>
        <end position="30"/>
    </location>
</feature>
<organism evidence="8">
    <name type="scientific">Echinococcus granulosus</name>
    <name type="common">Hydatid tapeworm</name>
    <dbReference type="NCBI Taxonomy" id="6210"/>
    <lineage>
        <taxon>Eukaryota</taxon>
        <taxon>Metazoa</taxon>
        <taxon>Spiralia</taxon>
        <taxon>Lophotrochozoa</taxon>
        <taxon>Platyhelminthes</taxon>
        <taxon>Cestoda</taxon>
        <taxon>Eucestoda</taxon>
        <taxon>Cyclophyllidea</taxon>
        <taxon>Taeniidae</taxon>
        <taxon>Echinococcus</taxon>
        <taxon>Echinococcus granulosus group</taxon>
    </lineage>
</organism>
<reference evidence="8" key="2">
    <citation type="submission" date="2014-06" db="EMBL/GenBank/DDBJ databases">
        <authorList>
            <person name="Aslett M."/>
        </authorList>
    </citation>
    <scope>NUCLEOTIDE SEQUENCE</scope>
</reference>
<dbReference type="SMART" id="SM00184">
    <property type="entry name" value="RING"/>
    <property type="match status" value="2"/>
</dbReference>
<protein>
    <submittedName>
        <fullName evidence="8 10">Trim56 protein</fullName>
    </submittedName>
</protein>
<dbReference type="GO" id="GO:0061630">
    <property type="term" value="F:ubiquitin protein ligase activity"/>
    <property type="evidence" value="ECO:0007669"/>
    <property type="project" value="TreeGrafter"/>
</dbReference>
<dbReference type="InterPro" id="IPR013083">
    <property type="entry name" value="Znf_RING/FYVE/PHD"/>
</dbReference>
<feature type="region of interest" description="Disordered" evidence="5">
    <location>
        <begin position="506"/>
        <end position="534"/>
    </location>
</feature>
<accession>A0A068WDE6</accession>
<reference evidence="8 9" key="1">
    <citation type="journal article" date="2013" name="Nature">
        <title>The genomes of four tapeworm species reveal adaptations to parasitism.</title>
        <authorList>
            <person name="Tsai I.J."/>
            <person name="Zarowiecki M."/>
            <person name="Holroyd N."/>
            <person name="Garciarrubio A."/>
            <person name="Sanchez-Flores A."/>
            <person name="Brooks K.L."/>
            <person name="Tracey A."/>
            <person name="Bobes R.J."/>
            <person name="Fragoso G."/>
            <person name="Sciutto E."/>
            <person name="Aslett M."/>
            <person name="Beasley H."/>
            <person name="Bennett H.M."/>
            <person name="Cai J."/>
            <person name="Camicia F."/>
            <person name="Clark R."/>
            <person name="Cucher M."/>
            <person name="De Silva N."/>
            <person name="Day T.A."/>
            <person name="Deplazes P."/>
            <person name="Estrada K."/>
            <person name="Fernandez C."/>
            <person name="Holland P.W."/>
            <person name="Hou J."/>
            <person name="Hu S."/>
            <person name="Huckvale T."/>
            <person name="Hung S.S."/>
            <person name="Kamenetzky L."/>
            <person name="Keane J.A."/>
            <person name="Kiss F."/>
            <person name="Koziol U."/>
            <person name="Lambert O."/>
            <person name="Liu K."/>
            <person name="Luo X."/>
            <person name="Luo Y."/>
            <person name="Macchiaroli N."/>
            <person name="Nichol S."/>
            <person name="Paps J."/>
            <person name="Parkinson J."/>
            <person name="Pouchkina-Stantcheva N."/>
            <person name="Riddiford N."/>
            <person name="Rosenzvit M."/>
            <person name="Salinas G."/>
            <person name="Wasmuth J.D."/>
            <person name="Zamanian M."/>
            <person name="Zheng Y."/>
            <person name="Cai X."/>
            <person name="Soberon X."/>
            <person name="Olson P.D."/>
            <person name="Laclette J.P."/>
            <person name="Brehm K."/>
            <person name="Berriman M."/>
            <person name="Garciarrubio A."/>
            <person name="Bobes R.J."/>
            <person name="Fragoso G."/>
            <person name="Sanchez-Flores A."/>
            <person name="Estrada K."/>
            <person name="Cevallos M.A."/>
            <person name="Morett E."/>
            <person name="Gonzalez V."/>
            <person name="Portillo T."/>
            <person name="Ochoa-Leyva A."/>
            <person name="Jose M.V."/>
            <person name="Sciutto E."/>
            <person name="Landa A."/>
            <person name="Jimenez L."/>
            <person name="Valdes V."/>
            <person name="Carrero J.C."/>
            <person name="Larralde C."/>
            <person name="Morales-Montor J."/>
            <person name="Limon-Lason J."/>
            <person name="Soberon X."/>
            <person name="Laclette J.P."/>
        </authorList>
    </citation>
    <scope>NUCLEOTIDE SEQUENCE [LARGE SCALE GENOMIC DNA]</scope>
</reference>
<dbReference type="InterPro" id="IPR001841">
    <property type="entry name" value="Znf_RING"/>
</dbReference>
<feature type="compositionally biased region" description="Polar residues" evidence="5">
    <location>
        <begin position="521"/>
        <end position="534"/>
    </location>
</feature>
<dbReference type="InterPro" id="IPR017907">
    <property type="entry name" value="Znf_RING_CS"/>
</dbReference>
<evidence type="ECO:0000256" key="4">
    <source>
        <dbReference type="PROSITE-ProRule" id="PRU00024"/>
    </source>
</evidence>
<dbReference type="PANTHER" id="PTHR25462:SF305">
    <property type="entry name" value="RING-TYPE DOMAIN-CONTAINING PROTEIN"/>
    <property type="match status" value="1"/>
</dbReference>
<feature type="compositionally biased region" description="Polar residues" evidence="5">
    <location>
        <begin position="1"/>
        <end position="12"/>
    </location>
</feature>
<dbReference type="PANTHER" id="PTHR25462">
    <property type="entry name" value="BONUS, ISOFORM C-RELATED"/>
    <property type="match status" value="1"/>
</dbReference>
<dbReference type="PROSITE" id="PS50089">
    <property type="entry name" value="ZF_RING_2"/>
    <property type="match status" value="1"/>
</dbReference>
<dbReference type="InterPro" id="IPR047153">
    <property type="entry name" value="TRIM45/56/19-like"/>
</dbReference>
<dbReference type="Pfam" id="PF00643">
    <property type="entry name" value="zf-B_box"/>
    <property type="match status" value="1"/>
</dbReference>
<evidence type="ECO:0000256" key="2">
    <source>
        <dbReference type="ARBA" id="ARBA00022771"/>
    </source>
</evidence>
<dbReference type="SMART" id="SM00336">
    <property type="entry name" value="BBOX"/>
    <property type="match status" value="1"/>
</dbReference>
<evidence type="ECO:0000259" key="6">
    <source>
        <dbReference type="PROSITE" id="PS50089"/>
    </source>
</evidence>
<dbReference type="EMBL" id="LK028576">
    <property type="protein sequence ID" value="CDS15679.1"/>
    <property type="molecule type" value="Genomic_DNA"/>
</dbReference>
<evidence type="ECO:0000313" key="8">
    <source>
        <dbReference type="EMBL" id="CDS15679.1"/>
    </source>
</evidence>
<dbReference type="PROSITE" id="PS00518">
    <property type="entry name" value="ZF_RING_1"/>
    <property type="match status" value="1"/>
</dbReference>
<feature type="region of interest" description="Disordered" evidence="5">
    <location>
        <begin position="1"/>
        <end position="47"/>
    </location>
</feature>
<dbReference type="GO" id="GO:0005654">
    <property type="term" value="C:nucleoplasm"/>
    <property type="evidence" value="ECO:0007669"/>
    <property type="project" value="TreeGrafter"/>
</dbReference>
<dbReference type="AlphaFoldDB" id="A0A068WDE6"/>
<evidence type="ECO:0000256" key="5">
    <source>
        <dbReference type="SAM" id="MobiDB-lite"/>
    </source>
</evidence>
<dbReference type="InterPro" id="IPR018957">
    <property type="entry name" value="Znf_C3HC4_RING-type"/>
</dbReference>
<dbReference type="GO" id="GO:0008270">
    <property type="term" value="F:zinc ion binding"/>
    <property type="evidence" value="ECO:0007669"/>
    <property type="project" value="UniProtKB-KW"/>
</dbReference>
<keyword evidence="2 4" id="KW-0863">Zinc-finger</keyword>
<proteinExistence type="predicted"/>
<dbReference type="Gene3D" id="3.30.160.60">
    <property type="entry name" value="Classic Zinc Finger"/>
    <property type="match status" value="1"/>
</dbReference>
<dbReference type="InterPro" id="IPR000315">
    <property type="entry name" value="Znf_B-box"/>
</dbReference>
<dbReference type="Proteomes" id="UP000492820">
    <property type="component" value="Unassembled WGS sequence"/>
</dbReference>
<feature type="domain" description="RING-type" evidence="6">
    <location>
        <begin position="73"/>
        <end position="122"/>
    </location>
</feature>
<evidence type="ECO:0000256" key="3">
    <source>
        <dbReference type="ARBA" id="ARBA00022833"/>
    </source>
</evidence>
<evidence type="ECO:0000256" key="1">
    <source>
        <dbReference type="ARBA" id="ARBA00022723"/>
    </source>
</evidence>
<evidence type="ECO:0000313" key="10">
    <source>
        <dbReference type="WBParaSite" id="EgrG_000808400"/>
    </source>
</evidence>
<dbReference type="SUPFAM" id="SSF57845">
    <property type="entry name" value="B-box zinc-binding domain"/>
    <property type="match status" value="1"/>
</dbReference>
<dbReference type="WBParaSite" id="EgrG_000808400">
    <property type="protein sequence ID" value="EgrG_000808400"/>
    <property type="gene ID" value="EgrG_000808400"/>
</dbReference>
<dbReference type="Pfam" id="PF00097">
    <property type="entry name" value="zf-C3HC4"/>
    <property type="match status" value="1"/>
</dbReference>
<dbReference type="CDD" id="cd19756">
    <property type="entry name" value="Bbox2"/>
    <property type="match status" value="1"/>
</dbReference>
<evidence type="ECO:0000259" key="7">
    <source>
        <dbReference type="PROSITE" id="PS50119"/>
    </source>
</evidence>
<keyword evidence="1" id="KW-0479">Metal-binding</keyword>
<reference evidence="10" key="3">
    <citation type="submission" date="2020-10" db="UniProtKB">
        <authorList>
            <consortium name="WormBaseParasite"/>
        </authorList>
    </citation>
    <scope>IDENTIFICATION</scope>
</reference>
<feature type="domain" description="B box-type" evidence="7">
    <location>
        <begin position="280"/>
        <end position="321"/>
    </location>
</feature>
<sequence>MHNGSRSSIFSRSDTRASKQGHSGSAASSATHPGTEQKKKDHSETPNITTPFPLFGAISLEIAQQIHNEFLICKICLDAFDKPKSLACLHTFCQKCIENHISAEVTYNKTADYHHFTCPLCRKRTSLPIGGVRKLPDNFFVSGLADMLSRTRHSSRFTELVGGSRHEDEVSEEDSVCGPLGGHHQGRIGHVEISGYGECEICGQFGDRLGRGRSSTPSTGRNTLGVETTNQRANSAAISAVPKATSKCLDCGKLLCDLCVKRHREIRVTKDHAIFSLATGSAIACKEHPEEPVRFYCEACSTCVCVLCTFNDHREHEMKSFGEAIQKLRVELRRKVNETQALIQKTRQWLAVIDDAAEMVHKVEHDVRECADRAIDEIHRQEDKLIEQLHSRVGRPTMQTIERAPEWECQLSRLESVHAEVVELLEGQDLNVLLYTRGDIKEKLGKLMQLEVAGALPSTACPKTLFAPQPLCLGHLIFSDDPVQGKGKQSLPMSSPDLGNARISATTQTDQQVLSLDEAPQPTTKETASEANVTSAIKQVRHRAINTEVTPRVDQETNTRPRGVNVSITFGGDEQVDLVDSYLLAIKDIEESGHDAAFAAMDNLTRARLRRKLKERWNTVDSPEISDTSTVKAATPTGSAKTFHRRFSDYRNLWP</sequence>
<dbReference type="SUPFAM" id="SSF57850">
    <property type="entry name" value="RING/U-box"/>
    <property type="match status" value="1"/>
</dbReference>
<gene>
    <name evidence="8" type="ORF">EgrG_000808400</name>
</gene>
<feature type="compositionally biased region" description="Basic and acidic residues" evidence="5">
    <location>
        <begin position="35"/>
        <end position="44"/>
    </location>
</feature>